<protein>
    <submittedName>
        <fullName evidence="3">Asparagine synthase (Glutamine-hydrolysing)</fullName>
    </submittedName>
</protein>
<reference evidence="3" key="2">
    <citation type="submission" date="2016-10" db="EMBL/GenBank/DDBJ databases">
        <authorList>
            <person name="de Groot N.N."/>
        </authorList>
    </citation>
    <scope>NUCLEOTIDE SEQUENCE [LARGE SCALE GENOMIC DNA]</scope>
    <source>
        <strain evidence="3">CDM_6</strain>
    </source>
</reference>
<dbReference type="PANTHER" id="PTHR43284:SF1">
    <property type="entry name" value="ASPARAGINE SYNTHETASE"/>
    <property type="match status" value="1"/>
</dbReference>
<evidence type="ECO:0000313" key="3">
    <source>
        <dbReference type="EMBL" id="SEU00303.1"/>
    </source>
</evidence>
<dbReference type="AlphaFoldDB" id="A0A1I0ISQ3"/>
<dbReference type="SUPFAM" id="SSF56235">
    <property type="entry name" value="N-terminal nucleophile aminohydrolases (Ntn hydrolases)"/>
    <property type="match status" value="1"/>
</dbReference>
<dbReference type="EMBL" id="FOIC01000025">
    <property type="protein sequence ID" value="SEU00303.1"/>
    <property type="molecule type" value="Genomic_DNA"/>
</dbReference>
<dbReference type="InterPro" id="IPR051786">
    <property type="entry name" value="ASN_synthetase/amidase"/>
</dbReference>
<evidence type="ECO:0000313" key="4">
    <source>
        <dbReference type="Proteomes" id="UP000199320"/>
    </source>
</evidence>
<dbReference type="EMBL" id="FMZP01000016">
    <property type="protein sequence ID" value="SDD23524.1"/>
    <property type="molecule type" value="Genomic_DNA"/>
</dbReference>
<evidence type="ECO:0000313" key="5">
    <source>
        <dbReference type="Proteomes" id="UP000324021"/>
    </source>
</evidence>
<sequence>MVGITGRTPAIDEQSFANSLEPLVHTDRYEADVVFESASHSIGTTAYPEYPIRIVENDDRWVCLEGHIYGRDDEALERELLTVGAHVLSADGDDEFLTQWLLETDGEFLLVAADKESDRLGLLNDPLARLPTYYFHDGETVLFSRELRYLINEAPIEGFDPMGIAQCLLFGYSLGDRMLVHGANRLRPGTKLIVDPERGAVTETALHRFDFGDPAFEDRSRTRNAAELVDRFKQACRQRSGYGTCDVISLSGGLDSRSVLAGYHAEGLPMTAATMVSDDFVPPSDVEIAQQLADEFDVNWRRYEVGPPNGSDLDRIIKTKNGQIGLLTSFILEFFRQLREEYDAGLTYVTGDGGDKALPDLTPAKPISDDSELVDYIIRENSFLSLEQVARITGLSAESIRRSVRDRLRMYPETDPASKYVHFLVYERGVNFLFEGEDRNRFFFWSTTPFYSLEFFRYAMNCPADQKARYDLYRTFLEELEPAAADLTHPDYGVPVSSTRHEIAAFADELLSRYPWLFDAVRPVVKSLNSLETESQLQPDTVDCIRTQIEQCEAVDDVLVTDELRRFLDSYPEHDRTSVYRLFAVTSVIDDIHSSQSVLESRCDAVFS</sequence>
<feature type="domain" description="Glutamine amidotransferase type-2" evidence="1">
    <location>
        <begin position="53"/>
        <end position="151"/>
    </location>
</feature>
<dbReference type="InterPro" id="IPR029055">
    <property type="entry name" value="Ntn_hydrolases_N"/>
</dbReference>
<dbReference type="Proteomes" id="UP000199320">
    <property type="component" value="Unassembled WGS sequence"/>
</dbReference>
<dbReference type="InterPro" id="IPR017932">
    <property type="entry name" value="GATase_2_dom"/>
</dbReference>
<evidence type="ECO:0000313" key="2">
    <source>
        <dbReference type="EMBL" id="SDD23524.1"/>
    </source>
</evidence>
<dbReference type="Gene3D" id="3.60.20.10">
    <property type="entry name" value="Glutamine Phosphoribosylpyrophosphate, subunit 1, domain 1"/>
    <property type="match status" value="1"/>
</dbReference>
<dbReference type="OrthoDB" id="8692at2157"/>
<keyword evidence="4" id="KW-1185">Reference proteome</keyword>
<name>A0A1I0ISQ3_9EURY</name>
<dbReference type="SUPFAM" id="SSF52402">
    <property type="entry name" value="Adenine nucleotide alpha hydrolases-like"/>
    <property type="match status" value="1"/>
</dbReference>
<proteinExistence type="predicted"/>
<dbReference type="Pfam" id="PF13537">
    <property type="entry name" value="GATase_7"/>
    <property type="match status" value="1"/>
</dbReference>
<dbReference type="STRING" id="392421.SAMN04488694_12521"/>
<dbReference type="Gene3D" id="3.40.50.620">
    <property type="entry name" value="HUPs"/>
    <property type="match status" value="1"/>
</dbReference>
<organism evidence="3 4">
    <name type="scientific">Natrinema hispanicum</name>
    <dbReference type="NCBI Taxonomy" id="392421"/>
    <lineage>
        <taxon>Archaea</taxon>
        <taxon>Methanobacteriati</taxon>
        <taxon>Methanobacteriota</taxon>
        <taxon>Stenosarchaea group</taxon>
        <taxon>Halobacteria</taxon>
        <taxon>Halobacteriales</taxon>
        <taxon>Natrialbaceae</taxon>
        <taxon>Natrinema</taxon>
    </lineage>
</organism>
<dbReference type="InterPro" id="IPR014729">
    <property type="entry name" value="Rossmann-like_a/b/a_fold"/>
</dbReference>
<dbReference type="PANTHER" id="PTHR43284">
    <property type="entry name" value="ASPARAGINE SYNTHETASE (GLUTAMINE-HYDROLYZING)"/>
    <property type="match status" value="1"/>
</dbReference>
<dbReference type="RefSeq" id="WP_092934869.1">
    <property type="nucleotide sequence ID" value="NZ_FMZP01000016.1"/>
</dbReference>
<evidence type="ECO:0000259" key="1">
    <source>
        <dbReference type="Pfam" id="PF13537"/>
    </source>
</evidence>
<accession>A0A1I0ISQ3</accession>
<dbReference type="Proteomes" id="UP000324021">
    <property type="component" value="Unassembled WGS sequence"/>
</dbReference>
<reference evidence="4 5" key="1">
    <citation type="submission" date="2016-10" db="EMBL/GenBank/DDBJ databases">
        <authorList>
            <person name="Varghese N."/>
            <person name="Submissions S."/>
        </authorList>
    </citation>
    <scope>NUCLEOTIDE SEQUENCE [LARGE SCALE GENOMIC DNA]</scope>
    <source>
        <strain evidence="2 5">CDM_1</strain>
        <strain evidence="4">CDM_6</strain>
    </source>
</reference>
<gene>
    <name evidence="3" type="ORF">SAMN04488694_12521</name>
    <name evidence="2" type="ORF">SAMN05192552_101612</name>
</gene>